<evidence type="ECO:0000313" key="3">
    <source>
        <dbReference type="Proteomes" id="UP000053237"/>
    </source>
</evidence>
<evidence type="ECO:0008006" key="4">
    <source>
        <dbReference type="Google" id="ProtNLM"/>
    </source>
</evidence>
<proteinExistence type="predicted"/>
<dbReference type="InParanoid" id="A0A024FZG5"/>
<dbReference type="Proteomes" id="UP000053237">
    <property type="component" value="Unassembled WGS sequence"/>
</dbReference>
<protein>
    <recommendedName>
        <fullName evidence="4">Secreted protein</fullName>
    </recommendedName>
</protein>
<comment type="caution">
    <text evidence="2">The sequence shown here is derived from an EMBL/GenBank/DDBJ whole genome shotgun (WGS) entry which is preliminary data.</text>
</comment>
<evidence type="ECO:0000256" key="1">
    <source>
        <dbReference type="SAM" id="SignalP"/>
    </source>
</evidence>
<name>A0A024FZG5_9STRA</name>
<accession>A0A024FZG5</accession>
<dbReference type="AlphaFoldDB" id="A0A024FZG5"/>
<keyword evidence="3" id="KW-1185">Reference proteome</keyword>
<organism evidence="2 3">
    <name type="scientific">Albugo candida</name>
    <dbReference type="NCBI Taxonomy" id="65357"/>
    <lineage>
        <taxon>Eukaryota</taxon>
        <taxon>Sar</taxon>
        <taxon>Stramenopiles</taxon>
        <taxon>Oomycota</taxon>
        <taxon>Peronosporomycetes</taxon>
        <taxon>Albuginales</taxon>
        <taxon>Albuginaceae</taxon>
        <taxon>Albugo</taxon>
    </lineage>
</organism>
<evidence type="ECO:0000313" key="2">
    <source>
        <dbReference type="EMBL" id="CCI39979.1"/>
    </source>
</evidence>
<sequence length="88" mass="10049">MALKWQQCCVLSARSSILLLYLAINQSQYRDLPPGRSTVTTAPMAQMSKKSGRRIRPTKKRITRLIVTIVISKHLRVDRFSCSFLLSL</sequence>
<feature type="chain" id="PRO_5001529192" description="Secreted protein" evidence="1">
    <location>
        <begin position="28"/>
        <end position="88"/>
    </location>
</feature>
<feature type="signal peptide" evidence="1">
    <location>
        <begin position="1"/>
        <end position="27"/>
    </location>
</feature>
<dbReference type="EMBL" id="CAIX01000004">
    <property type="protein sequence ID" value="CCI39979.1"/>
    <property type="molecule type" value="Genomic_DNA"/>
</dbReference>
<keyword evidence="1" id="KW-0732">Signal</keyword>
<gene>
    <name evidence="2" type="ORF">BN9_007630</name>
</gene>
<reference evidence="2 3" key="1">
    <citation type="submission" date="2012-05" db="EMBL/GenBank/DDBJ databases">
        <title>Recombination and specialization in a pathogen metapopulation.</title>
        <authorList>
            <person name="Gardiner A."/>
            <person name="Kemen E."/>
            <person name="Schultz-Larsen T."/>
            <person name="MacLean D."/>
            <person name="Van Oosterhout C."/>
            <person name="Jones J.D.G."/>
        </authorList>
    </citation>
    <scope>NUCLEOTIDE SEQUENCE [LARGE SCALE GENOMIC DNA]</scope>
    <source>
        <strain evidence="2 3">Ac Nc2</strain>
    </source>
</reference>